<dbReference type="EMBL" id="BMVW01000008">
    <property type="protein sequence ID" value="GGZ17517.1"/>
    <property type="molecule type" value="Genomic_DNA"/>
</dbReference>
<evidence type="ECO:0000313" key="1">
    <source>
        <dbReference type="EMBL" id="GGZ17517.1"/>
    </source>
</evidence>
<protein>
    <submittedName>
        <fullName evidence="1">Uncharacterized protein</fullName>
    </submittedName>
</protein>
<keyword evidence="2" id="KW-1185">Reference proteome</keyword>
<organism evidence="1 2">
    <name type="scientific">Streptomyces poonensis</name>
    <dbReference type="NCBI Taxonomy" id="68255"/>
    <lineage>
        <taxon>Bacteria</taxon>
        <taxon>Bacillati</taxon>
        <taxon>Actinomycetota</taxon>
        <taxon>Actinomycetes</taxon>
        <taxon>Kitasatosporales</taxon>
        <taxon>Streptomycetaceae</taxon>
        <taxon>Streptomyces</taxon>
    </lineage>
</organism>
<comment type="caution">
    <text evidence="1">The sequence shown here is derived from an EMBL/GenBank/DDBJ whole genome shotgun (WGS) entry which is preliminary data.</text>
</comment>
<reference evidence="1" key="1">
    <citation type="journal article" date="2014" name="Int. J. Syst. Evol. Microbiol.">
        <title>Complete genome sequence of Corynebacterium casei LMG S-19264T (=DSM 44701T), isolated from a smear-ripened cheese.</title>
        <authorList>
            <consortium name="US DOE Joint Genome Institute (JGI-PGF)"/>
            <person name="Walter F."/>
            <person name="Albersmeier A."/>
            <person name="Kalinowski J."/>
            <person name="Ruckert C."/>
        </authorList>
    </citation>
    <scope>NUCLEOTIDE SEQUENCE</scope>
    <source>
        <strain evidence="1">JCM 4815</strain>
    </source>
</reference>
<name>A0A918PQ57_9ACTN</name>
<dbReference type="Proteomes" id="UP000622166">
    <property type="component" value="Unassembled WGS sequence"/>
</dbReference>
<sequence>MAPRFWVGSFSGSELRIPNPESVRAGSVRWTRWAGGGAEWIGVRRLSAPPTVPADFRAVPGLSDGCRPRGTSHCLTCGDVPWDEAAAGRRDAVSGVRKRVFGRYGAAGRGNRSGCVRHPR</sequence>
<gene>
    <name evidence="1" type="ORF">GCM10010365_41680</name>
</gene>
<proteinExistence type="predicted"/>
<reference evidence="1" key="2">
    <citation type="submission" date="2020-09" db="EMBL/GenBank/DDBJ databases">
        <authorList>
            <person name="Sun Q."/>
            <person name="Ohkuma M."/>
        </authorList>
    </citation>
    <scope>NUCLEOTIDE SEQUENCE</scope>
    <source>
        <strain evidence="1">JCM 4815</strain>
    </source>
</reference>
<accession>A0A918PQ57</accession>
<evidence type="ECO:0000313" key="2">
    <source>
        <dbReference type="Proteomes" id="UP000622166"/>
    </source>
</evidence>
<dbReference type="AlphaFoldDB" id="A0A918PQ57"/>